<keyword evidence="6" id="KW-1185">Reference proteome</keyword>
<comment type="caution">
    <text evidence="5">The sequence shown here is derived from an EMBL/GenBank/DDBJ whole genome shotgun (WGS) entry which is preliminary data.</text>
</comment>
<dbReference type="Proteomes" id="UP000780801">
    <property type="component" value="Unassembled WGS sequence"/>
</dbReference>
<dbReference type="OrthoDB" id="341421at2759"/>
<evidence type="ECO:0008006" key="7">
    <source>
        <dbReference type="Google" id="ProtNLM"/>
    </source>
</evidence>
<evidence type="ECO:0000256" key="4">
    <source>
        <dbReference type="SAM" id="MobiDB-lite"/>
    </source>
</evidence>
<dbReference type="PANTHER" id="PTHR13271">
    <property type="entry name" value="UNCHARACTERIZED PUTATIVE METHYLTRANSFERASE"/>
    <property type="match status" value="1"/>
</dbReference>
<dbReference type="EMBL" id="JAABOA010003111">
    <property type="protein sequence ID" value="KAF9579029.1"/>
    <property type="molecule type" value="Genomic_DNA"/>
</dbReference>
<dbReference type="InterPro" id="IPR036464">
    <property type="entry name" value="Rubisco_LSMT_subst-bd_sf"/>
</dbReference>
<dbReference type="GO" id="GO:0005634">
    <property type="term" value="C:nucleus"/>
    <property type="evidence" value="ECO:0007669"/>
    <property type="project" value="TreeGrafter"/>
</dbReference>
<dbReference type="PANTHER" id="PTHR13271:SF34">
    <property type="entry name" value="N-LYSINE METHYLTRANSFERASE SETD6"/>
    <property type="match status" value="1"/>
</dbReference>
<dbReference type="InterPro" id="IPR050600">
    <property type="entry name" value="SETD3_SETD6_MTase"/>
</dbReference>
<dbReference type="AlphaFoldDB" id="A0A9P6FPH1"/>
<keyword evidence="3" id="KW-0949">S-adenosyl-L-methionine</keyword>
<evidence type="ECO:0000256" key="2">
    <source>
        <dbReference type="ARBA" id="ARBA00022679"/>
    </source>
</evidence>
<dbReference type="SUPFAM" id="SSF82199">
    <property type="entry name" value="SET domain"/>
    <property type="match status" value="1"/>
</dbReference>
<organism evidence="5 6">
    <name type="scientific">Lunasporangiospora selenospora</name>
    <dbReference type="NCBI Taxonomy" id="979761"/>
    <lineage>
        <taxon>Eukaryota</taxon>
        <taxon>Fungi</taxon>
        <taxon>Fungi incertae sedis</taxon>
        <taxon>Mucoromycota</taxon>
        <taxon>Mortierellomycotina</taxon>
        <taxon>Mortierellomycetes</taxon>
        <taxon>Mortierellales</taxon>
        <taxon>Mortierellaceae</taxon>
        <taxon>Lunasporangiospora</taxon>
    </lineage>
</organism>
<gene>
    <name evidence="5" type="ORF">BGW38_004892</name>
</gene>
<protein>
    <recommendedName>
        <fullName evidence="7">SET domain-containing protein</fullName>
    </recommendedName>
</protein>
<dbReference type="SUPFAM" id="SSF81822">
    <property type="entry name" value="RuBisCo LSMT C-terminal, substrate-binding domain"/>
    <property type="match status" value="1"/>
</dbReference>
<feature type="region of interest" description="Disordered" evidence="4">
    <location>
        <begin position="325"/>
        <end position="358"/>
    </location>
</feature>
<dbReference type="GO" id="GO:0032259">
    <property type="term" value="P:methylation"/>
    <property type="evidence" value="ECO:0007669"/>
    <property type="project" value="UniProtKB-KW"/>
</dbReference>
<accession>A0A9P6FPH1</accession>
<sequence length="358" mass="40162">MDFESVNTAFITWLKENGASISPAIALKDYSADGAGRGVIALDNIATSELAQKIDLSSLQGWGPLILCMIYEFYRGPESKWKSYFDILPTKFSTPMFWTEQDLQELDGTGVPDKIGQEEAESLFKESLWPIIREHPDHYPARLFHEKDCLRMVAIKKIDSGSQIFNTYGDLCNADLLRKYGFVDVPNPFDIAELSGEAIVAKCTASEDSGKDEKVEWLLENDGLEDVFILESQDDIPEEIIGCCRILLMPLEEFRSTIVTGKKSPSTKMTVEVQKVLRELLEEKDDRKLLKEADGPLSLSMKNAIIVRSGERAIIQSLLDKVKKWRPPTPAPAIPAGKQKPQAKGQHPNKGKKPYQKK</sequence>
<feature type="compositionally biased region" description="Basic residues" evidence="4">
    <location>
        <begin position="347"/>
        <end position="358"/>
    </location>
</feature>
<dbReference type="GO" id="GO:0016279">
    <property type="term" value="F:protein-lysine N-methyltransferase activity"/>
    <property type="evidence" value="ECO:0007669"/>
    <property type="project" value="TreeGrafter"/>
</dbReference>
<reference evidence="5" key="1">
    <citation type="journal article" date="2020" name="Fungal Divers.">
        <title>Resolving the Mortierellaceae phylogeny through synthesis of multi-gene phylogenetics and phylogenomics.</title>
        <authorList>
            <person name="Vandepol N."/>
            <person name="Liber J."/>
            <person name="Desiro A."/>
            <person name="Na H."/>
            <person name="Kennedy M."/>
            <person name="Barry K."/>
            <person name="Grigoriev I.V."/>
            <person name="Miller A.N."/>
            <person name="O'Donnell K."/>
            <person name="Stajich J.E."/>
            <person name="Bonito G."/>
        </authorList>
    </citation>
    <scope>NUCLEOTIDE SEQUENCE</scope>
    <source>
        <strain evidence="5">KOD1015</strain>
    </source>
</reference>
<evidence type="ECO:0000313" key="6">
    <source>
        <dbReference type="Proteomes" id="UP000780801"/>
    </source>
</evidence>
<keyword evidence="2" id="KW-0808">Transferase</keyword>
<dbReference type="Gene3D" id="3.90.1410.10">
    <property type="entry name" value="set domain protein methyltransferase, domain 1"/>
    <property type="match status" value="2"/>
</dbReference>
<dbReference type="InterPro" id="IPR046341">
    <property type="entry name" value="SET_dom_sf"/>
</dbReference>
<evidence type="ECO:0000256" key="3">
    <source>
        <dbReference type="ARBA" id="ARBA00022691"/>
    </source>
</evidence>
<dbReference type="Gene3D" id="3.90.1420.10">
    <property type="entry name" value="Rubisco LSMT, substrate-binding domain"/>
    <property type="match status" value="1"/>
</dbReference>
<evidence type="ECO:0000313" key="5">
    <source>
        <dbReference type="EMBL" id="KAF9579029.1"/>
    </source>
</evidence>
<name>A0A9P6FPH1_9FUNG</name>
<keyword evidence="1" id="KW-0489">Methyltransferase</keyword>
<evidence type="ECO:0000256" key="1">
    <source>
        <dbReference type="ARBA" id="ARBA00022603"/>
    </source>
</evidence>
<proteinExistence type="predicted"/>